<dbReference type="Proteomes" id="UP000288805">
    <property type="component" value="Unassembled WGS sequence"/>
</dbReference>
<dbReference type="EMBL" id="QGNW01000086">
    <property type="protein sequence ID" value="RVW99551.1"/>
    <property type="molecule type" value="Genomic_DNA"/>
</dbReference>
<comment type="caution">
    <text evidence="1">The sequence shown here is derived from an EMBL/GenBank/DDBJ whole genome shotgun (WGS) entry which is preliminary data.</text>
</comment>
<proteinExistence type="predicted"/>
<accession>A0A438IS82</accession>
<reference evidence="1 2" key="1">
    <citation type="journal article" date="2018" name="PLoS Genet.">
        <title>Population sequencing reveals clonal diversity and ancestral inbreeding in the grapevine cultivar Chardonnay.</title>
        <authorList>
            <person name="Roach M.J."/>
            <person name="Johnson D.L."/>
            <person name="Bohlmann J."/>
            <person name="van Vuuren H.J."/>
            <person name="Jones S.J."/>
            <person name="Pretorius I.S."/>
            <person name="Schmidt S.A."/>
            <person name="Borneman A.R."/>
        </authorList>
    </citation>
    <scope>NUCLEOTIDE SEQUENCE [LARGE SCALE GENOMIC DNA]</scope>
    <source>
        <strain evidence="2">cv. Chardonnay</strain>
        <tissue evidence="1">Leaf</tissue>
    </source>
</reference>
<dbReference type="AlphaFoldDB" id="A0A438IS82"/>
<evidence type="ECO:0000313" key="2">
    <source>
        <dbReference type="Proteomes" id="UP000288805"/>
    </source>
</evidence>
<protein>
    <submittedName>
        <fullName evidence="1">Uncharacterized protein</fullName>
    </submittedName>
</protein>
<organism evidence="1 2">
    <name type="scientific">Vitis vinifera</name>
    <name type="common">Grape</name>
    <dbReference type="NCBI Taxonomy" id="29760"/>
    <lineage>
        <taxon>Eukaryota</taxon>
        <taxon>Viridiplantae</taxon>
        <taxon>Streptophyta</taxon>
        <taxon>Embryophyta</taxon>
        <taxon>Tracheophyta</taxon>
        <taxon>Spermatophyta</taxon>
        <taxon>Magnoliopsida</taxon>
        <taxon>eudicotyledons</taxon>
        <taxon>Gunneridae</taxon>
        <taxon>Pentapetalae</taxon>
        <taxon>rosids</taxon>
        <taxon>Vitales</taxon>
        <taxon>Vitaceae</taxon>
        <taxon>Viteae</taxon>
        <taxon>Vitis</taxon>
    </lineage>
</organism>
<sequence length="84" mass="9455">MILKKMARLLCCTAEKIIDHLLIHCIKAKVCGTCCLPFLVCPGFFIRQLKRSFLGGMARLWAREKKGLESSPFVSLLDSLEGKK</sequence>
<gene>
    <name evidence="1" type="ORF">CK203_021361</name>
</gene>
<evidence type="ECO:0000313" key="1">
    <source>
        <dbReference type="EMBL" id="RVW99551.1"/>
    </source>
</evidence>
<name>A0A438IS82_VITVI</name>